<dbReference type="AlphaFoldDB" id="A0A6G1X9D6"/>
<dbReference type="OrthoDB" id="9804366at2"/>
<dbReference type="Proteomes" id="UP000480185">
    <property type="component" value="Unassembled WGS sequence"/>
</dbReference>
<comment type="caution">
    <text evidence="2">The sequence shown here is derived from an EMBL/GenBank/DDBJ whole genome shotgun (WGS) entry which is preliminary data.</text>
</comment>
<feature type="domain" description="Aminotransferase class V" evidence="1">
    <location>
        <begin position="27"/>
        <end position="400"/>
    </location>
</feature>
<accession>A0A6G1X9D6</accession>
<dbReference type="Pfam" id="PF00266">
    <property type="entry name" value="Aminotran_5"/>
    <property type="match status" value="1"/>
</dbReference>
<evidence type="ECO:0000313" key="3">
    <source>
        <dbReference type="Proteomes" id="UP000480185"/>
    </source>
</evidence>
<dbReference type="InterPro" id="IPR011340">
    <property type="entry name" value="Cys_dSase-rel"/>
</dbReference>
<evidence type="ECO:0000259" key="1">
    <source>
        <dbReference type="Pfam" id="PF00266"/>
    </source>
</evidence>
<dbReference type="InterPro" id="IPR015421">
    <property type="entry name" value="PyrdxlP-dep_Trfase_major"/>
</dbReference>
<dbReference type="Gene3D" id="3.90.1150.10">
    <property type="entry name" value="Aspartate Aminotransferase, domain 1"/>
    <property type="match status" value="1"/>
</dbReference>
<proteinExistence type="predicted"/>
<dbReference type="Gene3D" id="3.40.640.10">
    <property type="entry name" value="Type I PLP-dependent aspartate aminotransferase-like (Major domain)"/>
    <property type="match status" value="1"/>
</dbReference>
<evidence type="ECO:0000313" key="2">
    <source>
        <dbReference type="EMBL" id="MRG87623.1"/>
    </source>
</evidence>
<dbReference type="SUPFAM" id="SSF53383">
    <property type="entry name" value="PLP-dependent transferases"/>
    <property type="match status" value="1"/>
</dbReference>
<dbReference type="InterPro" id="IPR015424">
    <property type="entry name" value="PyrdxlP-dep_Trfase"/>
</dbReference>
<dbReference type="InterPro" id="IPR015422">
    <property type="entry name" value="PyrdxlP-dep_Trfase_small"/>
</dbReference>
<dbReference type="GO" id="GO:0003824">
    <property type="term" value="F:catalytic activity"/>
    <property type="evidence" value="ECO:0007669"/>
    <property type="project" value="UniProtKB-ARBA"/>
</dbReference>
<dbReference type="PANTHER" id="PTHR43586">
    <property type="entry name" value="CYSTEINE DESULFURASE"/>
    <property type="match status" value="1"/>
</dbReference>
<protein>
    <submittedName>
        <fullName evidence="2">Cysteine desulfurase-like protein</fullName>
    </submittedName>
</protein>
<reference evidence="2 3" key="1">
    <citation type="submission" date="2019-11" db="EMBL/GenBank/DDBJ databases">
        <authorList>
            <person name="Li J."/>
        </authorList>
    </citation>
    <scope>NUCLEOTIDE SEQUENCE [LARGE SCALE GENOMIC DNA]</scope>
    <source>
        <strain evidence="2 3">J4</strain>
    </source>
</reference>
<dbReference type="PANTHER" id="PTHR43586:SF21">
    <property type="entry name" value="PYRIDOXAL PHOSPHATE (PLP)-DEPENDENT ASPARTATE AMINOTRANSFERASE SUPERFAMILY"/>
    <property type="match status" value="1"/>
</dbReference>
<name>A0A6G1X9D6_9BACI</name>
<dbReference type="EMBL" id="WJNH01000010">
    <property type="protein sequence ID" value="MRG87623.1"/>
    <property type="molecule type" value="Genomic_DNA"/>
</dbReference>
<gene>
    <name evidence="2" type="ORF">GH754_15150</name>
</gene>
<dbReference type="InterPro" id="IPR000192">
    <property type="entry name" value="Aminotrans_V_dom"/>
</dbReference>
<organism evidence="2 3">
    <name type="scientific">Salinibacillus xinjiangensis</name>
    <dbReference type="NCBI Taxonomy" id="1229268"/>
    <lineage>
        <taxon>Bacteria</taxon>
        <taxon>Bacillati</taxon>
        <taxon>Bacillota</taxon>
        <taxon>Bacilli</taxon>
        <taxon>Bacillales</taxon>
        <taxon>Bacillaceae</taxon>
        <taxon>Salinibacillus</taxon>
    </lineage>
</organism>
<keyword evidence="3" id="KW-1185">Reference proteome</keyword>
<dbReference type="RefSeq" id="WP_153729512.1">
    <property type="nucleotide sequence ID" value="NZ_WJNH01000010.1"/>
</dbReference>
<dbReference type="NCBIfam" id="TIGR01976">
    <property type="entry name" value="am_tr_V_VC1184"/>
    <property type="match status" value="1"/>
</dbReference>
<sequence length="419" mass="46651">MTKQFPIDHVRSKFPALKRTVGNATMVYFDGPGGTQMVDDAANAMFHYISNGMANLHGTFVTSVETDDLLDETRSAVADLIACKPNEVAFGPNMTTLAFSLSRALASSITEGDEIVLTELDHRANVDPWLSIAEEKGAKVRFIRLDPETYTLDLDEIDHVITENTKLVAVGMSSNVTGTVNDVETVIQRAIQVNAVTILDAVHAVPHIPIDFQALEADVLLCSAYKFFGPHVGIAVIRENLFKELPIYKLKPAPAEIPFKLETGTQNHEGIAGLFGAIQFLEQLGSGETRRDRIVSGVEAIQEYEDKLALELEEYLQAHPDITLYRAPDNTTRTPTLAFTLKNHHSRDVTKWFFEQYRMCIADGDFYASTMAEKLQVYPSDGWIRIGLAPYNTVDEVELFKEGMERYLARIVEEESSSL</sequence>